<evidence type="ECO:0000313" key="3">
    <source>
        <dbReference type="Proteomes" id="UP000223968"/>
    </source>
</evidence>
<dbReference type="EMBL" id="PDNB01000035">
    <property type="protein sequence ID" value="PGH14390.1"/>
    <property type="molecule type" value="Genomic_DNA"/>
</dbReference>
<dbReference type="Gene3D" id="3.40.50.1100">
    <property type="match status" value="2"/>
</dbReference>
<dbReference type="Pfam" id="PF00291">
    <property type="entry name" value="PALP"/>
    <property type="match status" value="1"/>
</dbReference>
<dbReference type="PANTHER" id="PTHR42937">
    <property type="match status" value="1"/>
</dbReference>
<sequence>MSAHRRQIYFRPNVAQYSQPQHSNAALKFHETLPDYNPTPLIPLDDLARELGITGVYVKHEGDRLGLPSFKILGASWGTFRAIVDKTNLTIDASLPELSNAAKEQSIALFAATDGNHGRAVAFMAKLLQIRAKIYVPASVDEATQALISGEGAEVVATSGSYDDAVQVASRTADSIPGGLLIQDTAFDGYEEIPSWIIEGYTAMLHEIDSQFGERNLRPTMVVTPVGVGSLAQAVVSHYKAPEHRIDVMTVEPDTAACLHKSLRTGKCAPLSTTRTIMNGLDCGTVSSTAWPILREGVDISATISDFEAHDAVQYLKSQGIGAGPCGAASVAALRLLCSARPLDSNTVVVLLCTEGLRPYPTPFDVSTEDPGGISRILQQIYLSNKSSPDTTAPGYTSVANYIAAWLEHRALEKHEIGAVLGSNLGNFDLAGVAQSMVSLLCPKKGVV</sequence>
<dbReference type="STRING" id="1447875.A0A2B7XZE4"/>
<keyword evidence="3" id="KW-1185">Reference proteome</keyword>
<name>A0A2B7XZE4_9EURO</name>
<dbReference type="PANTHER" id="PTHR42937:SF1">
    <property type="entry name" value="DIAMINOPROPIONATE AMMONIA-LYASE"/>
    <property type="match status" value="1"/>
</dbReference>
<dbReference type="InterPro" id="IPR036052">
    <property type="entry name" value="TrpB-like_PALP_sf"/>
</dbReference>
<organism evidence="2 3">
    <name type="scientific">Helicocarpus griseus UAMH5409</name>
    <dbReference type="NCBI Taxonomy" id="1447875"/>
    <lineage>
        <taxon>Eukaryota</taxon>
        <taxon>Fungi</taxon>
        <taxon>Dikarya</taxon>
        <taxon>Ascomycota</taxon>
        <taxon>Pezizomycotina</taxon>
        <taxon>Eurotiomycetes</taxon>
        <taxon>Eurotiomycetidae</taxon>
        <taxon>Onygenales</taxon>
        <taxon>Ajellomycetaceae</taxon>
        <taxon>Helicocarpus</taxon>
    </lineage>
</organism>
<protein>
    <recommendedName>
        <fullName evidence="1">Tryptophan synthase beta chain-like PALP domain-containing protein</fullName>
    </recommendedName>
</protein>
<reference evidence="2 3" key="1">
    <citation type="submission" date="2017-10" db="EMBL/GenBank/DDBJ databases">
        <title>Comparative genomics in systemic dimorphic fungi from Ajellomycetaceae.</title>
        <authorList>
            <person name="Munoz J.F."/>
            <person name="Mcewen J.G."/>
            <person name="Clay O.K."/>
            <person name="Cuomo C.A."/>
        </authorList>
    </citation>
    <scope>NUCLEOTIDE SEQUENCE [LARGE SCALE GENOMIC DNA]</scope>
    <source>
        <strain evidence="2 3">UAMH5409</strain>
    </source>
</reference>
<dbReference type="InterPro" id="IPR001926">
    <property type="entry name" value="TrpB-like_PALP"/>
</dbReference>
<feature type="domain" description="Tryptophan synthase beta chain-like PALP" evidence="1">
    <location>
        <begin position="35"/>
        <end position="353"/>
    </location>
</feature>
<dbReference type="OrthoDB" id="10059875at2759"/>
<dbReference type="AlphaFoldDB" id="A0A2B7XZE4"/>
<evidence type="ECO:0000259" key="1">
    <source>
        <dbReference type="Pfam" id="PF00291"/>
    </source>
</evidence>
<dbReference type="SUPFAM" id="SSF53686">
    <property type="entry name" value="Tryptophan synthase beta subunit-like PLP-dependent enzymes"/>
    <property type="match status" value="1"/>
</dbReference>
<proteinExistence type="predicted"/>
<dbReference type="NCBIfam" id="NF006058">
    <property type="entry name" value="PRK08206.1"/>
    <property type="match status" value="1"/>
</dbReference>
<dbReference type="Proteomes" id="UP000223968">
    <property type="component" value="Unassembled WGS sequence"/>
</dbReference>
<evidence type="ECO:0000313" key="2">
    <source>
        <dbReference type="EMBL" id="PGH14390.1"/>
    </source>
</evidence>
<accession>A0A2B7XZE4</accession>
<gene>
    <name evidence="2" type="ORF">AJ79_03032</name>
</gene>
<comment type="caution">
    <text evidence="2">The sequence shown here is derived from an EMBL/GenBank/DDBJ whole genome shotgun (WGS) entry which is preliminary data.</text>
</comment>